<dbReference type="AlphaFoldDB" id="A0A4R7V3C7"/>
<evidence type="ECO:0000256" key="2">
    <source>
        <dbReference type="ARBA" id="ARBA00022553"/>
    </source>
</evidence>
<feature type="domain" description="Thioester reductase (TE)" evidence="3">
    <location>
        <begin position="10"/>
        <end position="148"/>
    </location>
</feature>
<accession>A0A4R7V3C7</accession>
<dbReference type="PANTHER" id="PTHR44845">
    <property type="entry name" value="CARRIER DOMAIN-CONTAINING PROTEIN"/>
    <property type="match status" value="1"/>
</dbReference>
<dbReference type="Proteomes" id="UP000294927">
    <property type="component" value="Unassembled WGS sequence"/>
</dbReference>
<proteinExistence type="predicted"/>
<protein>
    <submittedName>
        <fullName evidence="4">Thioester reductase-like protein</fullName>
    </submittedName>
</protein>
<dbReference type="Pfam" id="PF07993">
    <property type="entry name" value="NAD_binding_4"/>
    <property type="match status" value="1"/>
</dbReference>
<dbReference type="RefSeq" id="WP_166664384.1">
    <property type="nucleotide sequence ID" value="NZ_SOCP01000016.1"/>
</dbReference>
<evidence type="ECO:0000313" key="4">
    <source>
        <dbReference type="EMBL" id="TDV43184.1"/>
    </source>
</evidence>
<dbReference type="PANTHER" id="PTHR44845:SF1">
    <property type="entry name" value="L-2-AMINOADIPATE REDUCTASE"/>
    <property type="match status" value="1"/>
</dbReference>
<organism evidence="4 5">
    <name type="scientific">Actinophytocola oryzae</name>
    <dbReference type="NCBI Taxonomy" id="502181"/>
    <lineage>
        <taxon>Bacteria</taxon>
        <taxon>Bacillati</taxon>
        <taxon>Actinomycetota</taxon>
        <taxon>Actinomycetes</taxon>
        <taxon>Pseudonocardiales</taxon>
        <taxon>Pseudonocardiaceae</taxon>
    </lineage>
</organism>
<dbReference type="Gene3D" id="3.40.50.720">
    <property type="entry name" value="NAD(P)-binding Rossmann-like Domain"/>
    <property type="match status" value="1"/>
</dbReference>
<dbReference type="EMBL" id="SOCP01000016">
    <property type="protein sequence ID" value="TDV43184.1"/>
    <property type="molecule type" value="Genomic_DNA"/>
</dbReference>
<dbReference type="NCBIfam" id="TIGR01746">
    <property type="entry name" value="Thioester-redct"/>
    <property type="match status" value="1"/>
</dbReference>
<dbReference type="InterPro" id="IPR010080">
    <property type="entry name" value="Thioester_reductase-like_dom"/>
</dbReference>
<reference evidence="4 5" key="1">
    <citation type="submission" date="2019-03" db="EMBL/GenBank/DDBJ databases">
        <title>Genomic Encyclopedia of Archaeal and Bacterial Type Strains, Phase II (KMG-II): from individual species to whole genera.</title>
        <authorList>
            <person name="Goeker M."/>
        </authorList>
    </citation>
    <scope>NUCLEOTIDE SEQUENCE [LARGE SCALE GENOMIC DNA]</scope>
    <source>
        <strain evidence="4 5">DSM 45499</strain>
    </source>
</reference>
<evidence type="ECO:0000259" key="3">
    <source>
        <dbReference type="Pfam" id="PF07993"/>
    </source>
</evidence>
<name>A0A4R7V3C7_9PSEU</name>
<keyword evidence="1" id="KW-0596">Phosphopantetheine</keyword>
<evidence type="ECO:0000313" key="5">
    <source>
        <dbReference type="Proteomes" id="UP000294927"/>
    </source>
</evidence>
<sequence length="335" mass="36057">MPVPHSEPLLTGATGFFGAFLLTELLATTGTRVNCLVRAKDEPHARQRIRQNLLRYHRWDPALADRLAVTVGNLAEPRLGLDDDAFTGLAERTGVIYHNGATVNHLLPLSHVEASNVGGTETLLELADATATRTLHYLSANAVADGHDTGYVESKRLSEKKVLAAAAGGTAASVYRLPRVAPDTWTGIPNENDITVRMINMILQVGSAPDITFTEIWVAADVAASTIVGAAGLARGGETFSLWSREKVSMPYLLAIAEEAGFTIPLLPLEEWLERVHAINASEHEVTLGVLGLDALADAQSDDGPGDERYGELVEAPMIARSALVRYFQRCRAGF</sequence>
<dbReference type="InterPro" id="IPR013120">
    <property type="entry name" value="FAR_NAD-bd"/>
</dbReference>
<dbReference type="SUPFAM" id="SSF51735">
    <property type="entry name" value="NAD(P)-binding Rossmann-fold domains"/>
    <property type="match status" value="1"/>
</dbReference>
<comment type="caution">
    <text evidence="4">The sequence shown here is derived from an EMBL/GenBank/DDBJ whole genome shotgun (WGS) entry which is preliminary data.</text>
</comment>
<dbReference type="InterPro" id="IPR036291">
    <property type="entry name" value="NAD(P)-bd_dom_sf"/>
</dbReference>
<keyword evidence="2" id="KW-0597">Phosphoprotein</keyword>
<keyword evidence="5" id="KW-1185">Reference proteome</keyword>
<gene>
    <name evidence="4" type="ORF">CLV71_116118</name>
</gene>
<evidence type="ECO:0000256" key="1">
    <source>
        <dbReference type="ARBA" id="ARBA00022450"/>
    </source>
</evidence>